<dbReference type="RefSeq" id="WP_102196422.1">
    <property type="nucleotide sequence ID" value="NZ_NIPR01000030.1"/>
</dbReference>
<dbReference type="Proteomes" id="UP000235649">
    <property type="component" value="Unassembled WGS sequence"/>
</dbReference>
<dbReference type="EMBL" id="NIPR01000030">
    <property type="protein sequence ID" value="PMD69155.1"/>
    <property type="molecule type" value="Genomic_DNA"/>
</dbReference>
<feature type="domain" description="PepSY" evidence="1">
    <location>
        <begin position="44"/>
        <end position="99"/>
    </location>
</feature>
<feature type="domain" description="PepSY" evidence="1">
    <location>
        <begin position="126"/>
        <end position="179"/>
    </location>
</feature>
<name>A0A2N7ATF3_9LACO</name>
<accession>A0A2N7ATF3</accession>
<evidence type="ECO:0000313" key="3">
    <source>
        <dbReference type="Proteomes" id="UP000235649"/>
    </source>
</evidence>
<dbReference type="Pfam" id="PF03413">
    <property type="entry name" value="PepSY"/>
    <property type="match status" value="2"/>
</dbReference>
<reference evidence="2 3" key="1">
    <citation type="submission" date="2017-05" db="EMBL/GenBank/DDBJ databases">
        <title>Lactobacillus nurukis nov., sp. nov., isolated from nuruk.</title>
        <authorList>
            <person name="Kim S.-J."/>
        </authorList>
    </citation>
    <scope>NUCLEOTIDE SEQUENCE [LARGE SCALE GENOMIC DNA]</scope>
    <source>
        <strain evidence="2 3">SYF10-1a</strain>
    </source>
</reference>
<proteinExistence type="predicted"/>
<sequence length="182" mass="20040">MKKFLLIVSIVIVAGGIVAGCSMGKQSSNSNRSSTSKGLKDEVKVTVNEAVDVYEKKFPGINVLSVELKEEMGKPLYIIEGADDTTEYQLNINAVNKKIKQKSEEPVDEDDLNEVKTKKLDIDKVISLKKAAQIAEKETNGGQGSEFKLEKEHGTNIWEVSVKDREIIINAETGKVVKVDDD</sequence>
<dbReference type="AlphaFoldDB" id="A0A2N7ATF3"/>
<evidence type="ECO:0000259" key="1">
    <source>
        <dbReference type="Pfam" id="PF03413"/>
    </source>
</evidence>
<dbReference type="Gene3D" id="3.10.450.40">
    <property type="match status" value="2"/>
</dbReference>
<gene>
    <name evidence="2" type="ORF">CBP76_08230</name>
</gene>
<comment type="caution">
    <text evidence="2">The sequence shown here is derived from an EMBL/GenBank/DDBJ whole genome shotgun (WGS) entry which is preliminary data.</text>
</comment>
<dbReference type="PROSITE" id="PS51257">
    <property type="entry name" value="PROKAR_LIPOPROTEIN"/>
    <property type="match status" value="1"/>
</dbReference>
<protein>
    <recommendedName>
        <fullName evidence="1">PepSY domain-containing protein</fullName>
    </recommendedName>
</protein>
<evidence type="ECO:0000313" key="2">
    <source>
        <dbReference type="EMBL" id="PMD69155.1"/>
    </source>
</evidence>
<dbReference type="InterPro" id="IPR025711">
    <property type="entry name" value="PepSY"/>
</dbReference>
<dbReference type="OrthoDB" id="2943484at2"/>
<keyword evidence="3" id="KW-1185">Reference proteome</keyword>
<organism evidence="2 3">
    <name type="scientific">Companilactobacillus nuruki</name>
    <dbReference type="NCBI Taxonomy" id="1993540"/>
    <lineage>
        <taxon>Bacteria</taxon>
        <taxon>Bacillati</taxon>
        <taxon>Bacillota</taxon>
        <taxon>Bacilli</taxon>
        <taxon>Lactobacillales</taxon>
        <taxon>Lactobacillaceae</taxon>
        <taxon>Companilactobacillus</taxon>
    </lineage>
</organism>